<dbReference type="STRING" id="84521.SAMN04487994_100711"/>
<dbReference type="InterPro" id="IPR013148">
    <property type="entry name" value="Glyco_hydro_32_N"/>
</dbReference>
<dbReference type="SUPFAM" id="SSF75005">
    <property type="entry name" value="Arabinanase/levansucrase/invertase"/>
    <property type="match status" value="1"/>
</dbReference>
<dbReference type="Proteomes" id="UP000235682">
    <property type="component" value="Unassembled WGS sequence"/>
</dbReference>
<feature type="domain" description="Glycosyl hydrolase family 32 C-terminal" evidence="11">
    <location>
        <begin position="404"/>
        <end position="447"/>
    </location>
</feature>
<dbReference type="EC" id="3.2.1.26" evidence="3 8"/>
<name>A0A2N6SPK6_9LACT</name>
<protein>
    <recommendedName>
        <fullName evidence="4 8">Sucrose-6-phosphate hydrolase</fullName>
        <ecNumber evidence="3 8">3.2.1.26</ecNumber>
    </recommendedName>
    <alternativeName>
        <fullName evidence="7 9">Invertase</fullName>
    </alternativeName>
</protein>
<organism evidence="12 13">
    <name type="scientific">Dolosicoccus paucivorans</name>
    <dbReference type="NCBI Taxonomy" id="84521"/>
    <lineage>
        <taxon>Bacteria</taxon>
        <taxon>Bacillati</taxon>
        <taxon>Bacillota</taxon>
        <taxon>Bacilli</taxon>
        <taxon>Lactobacillales</taxon>
        <taxon>Aerococcaceae</taxon>
        <taxon>Dolosicoccus</taxon>
    </lineage>
</organism>
<dbReference type="Gene3D" id="2.60.120.560">
    <property type="entry name" value="Exo-inulinase, domain 1"/>
    <property type="match status" value="1"/>
</dbReference>
<dbReference type="InterPro" id="IPR006232">
    <property type="entry name" value="Suc6P_hydrolase"/>
</dbReference>
<keyword evidence="5 8" id="KW-0378">Hydrolase</keyword>
<evidence type="ECO:0000256" key="5">
    <source>
        <dbReference type="ARBA" id="ARBA00022801"/>
    </source>
</evidence>
<evidence type="ECO:0000256" key="6">
    <source>
        <dbReference type="ARBA" id="ARBA00023295"/>
    </source>
</evidence>
<evidence type="ECO:0000313" key="12">
    <source>
        <dbReference type="EMBL" id="PMC59001.1"/>
    </source>
</evidence>
<keyword evidence="9" id="KW-0119">Carbohydrate metabolism</keyword>
<dbReference type="InterPro" id="IPR001362">
    <property type="entry name" value="Glyco_hydro_32"/>
</dbReference>
<feature type="domain" description="Glycosyl hydrolase family 32 N-terminal" evidence="10">
    <location>
        <begin position="15"/>
        <end position="327"/>
    </location>
</feature>
<dbReference type="GO" id="GO:0005737">
    <property type="term" value="C:cytoplasm"/>
    <property type="evidence" value="ECO:0007669"/>
    <property type="project" value="UniProtKB-SubCell"/>
</dbReference>
<dbReference type="PROSITE" id="PS00609">
    <property type="entry name" value="GLYCOSYL_HYDROL_F32"/>
    <property type="match status" value="1"/>
</dbReference>
<sequence length="459" mass="53015">MNQHHSKDQWRLTYHIMPEKGWLNDPNGAIQFNGLYHIYYQYVPETPLGGATHWGHMTSKDLVHFNQEPIFMSPDQPFDSHGVYSGGGFVKDGLIHFFYTGNVKLDGDYDYIYSGRKQHVVHVVSDDGFNILKREVVIDHDTFPEGFTDHIRDPKIIEHDGVFYMILGARKADNLGAVITYRSTDLSEWTYVGNLIEGTKDEGYMWECPDLFELNGRYVLIFSPQGIREEAYQFNNPHVAGYIIGCMDWDEVKFIPETEFIELDRGFDFYAPHTFEDETGRRIMWSWMGVGDIMPEYTNPTIARGWQHALAMPRLLTIKNDRLIQQPLTAYEGLRKEEQPLNINERYTLEDKAFELLFELPTEDEFSIDLIEDTTLEYKNGILTLEHGPSGCGRRWRSTKVDHIETIHIYVDTSSIEVFVNDGEVALASRVYPKDNMPHAHVKASDQAKVTLWGLKPSI</sequence>
<evidence type="ECO:0000256" key="3">
    <source>
        <dbReference type="ARBA" id="ARBA00012758"/>
    </source>
</evidence>
<evidence type="ECO:0000256" key="1">
    <source>
        <dbReference type="ARBA" id="ARBA00004914"/>
    </source>
</evidence>
<evidence type="ECO:0000259" key="11">
    <source>
        <dbReference type="Pfam" id="PF08244"/>
    </source>
</evidence>
<proteinExistence type="inferred from homology"/>
<comment type="pathway">
    <text evidence="1 9">Glycan biosynthesis; sucrose metabolism.</text>
</comment>
<dbReference type="Gene3D" id="2.115.10.20">
    <property type="entry name" value="Glycosyl hydrolase domain, family 43"/>
    <property type="match status" value="1"/>
</dbReference>
<dbReference type="RefSeq" id="WP_102227354.1">
    <property type="nucleotide sequence ID" value="NZ_PNFY01000002.1"/>
</dbReference>
<keyword evidence="6 8" id="KW-0326">Glycosidase</keyword>
<accession>A0A2N6SPK6</accession>
<evidence type="ECO:0000256" key="4">
    <source>
        <dbReference type="ARBA" id="ARBA00019623"/>
    </source>
</evidence>
<dbReference type="AlphaFoldDB" id="A0A2N6SPK6"/>
<comment type="subcellular location">
    <subcellularLocation>
        <location evidence="9">Cytoplasm</location>
    </subcellularLocation>
</comment>
<comment type="function">
    <text evidence="9">Enables the bacterium to metabolize sucrose as a sole carbon source.</text>
</comment>
<evidence type="ECO:0000256" key="7">
    <source>
        <dbReference type="ARBA" id="ARBA00033367"/>
    </source>
</evidence>
<dbReference type="Pfam" id="PF08244">
    <property type="entry name" value="Glyco_hydro_32C"/>
    <property type="match status" value="1"/>
</dbReference>
<dbReference type="InterPro" id="IPR018053">
    <property type="entry name" value="Glyco_hydro_32_AS"/>
</dbReference>
<dbReference type="InterPro" id="IPR023296">
    <property type="entry name" value="Glyco_hydro_beta-prop_sf"/>
</dbReference>
<dbReference type="InterPro" id="IPR013320">
    <property type="entry name" value="ConA-like_dom_sf"/>
</dbReference>
<evidence type="ECO:0000256" key="8">
    <source>
        <dbReference type="RuleBase" id="RU362110"/>
    </source>
</evidence>
<evidence type="ECO:0000313" key="13">
    <source>
        <dbReference type="Proteomes" id="UP000235682"/>
    </source>
</evidence>
<dbReference type="InterPro" id="IPR051214">
    <property type="entry name" value="GH32_Enzymes"/>
</dbReference>
<keyword evidence="9" id="KW-0963">Cytoplasm</keyword>
<comment type="caution">
    <text evidence="12">The sequence shown here is derived from an EMBL/GenBank/DDBJ whole genome shotgun (WGS) entry which is preliminary data.</text>
</comment>
<reference evidence="12 13" key="1">
    <citation type="submission" date="2017-09" db="EMBL/GenBank/DDBJ databases">
        <title>Bacterial strain isolated from the female urinary microbiota.</title>
        <authorList>
            <person name="Thomas-White K."/>
            <person name="Kumar N."/>
            <person name="Forster S."/>
            <person name="Putonti C."/>
            <person name="Lawley T."/>
            <person name="Wolfe A.J."/>
        </authorList>
    </citation>
    <scope>NUCLEOTIDE SEQUENCE [LARGE SCALE GENOMIC DNA]</scope>
    <source>
        <strain evidence="12 13">UMB0852</strain>
    </source>
</reference>
<dbReference type="CDD" id="cd18623">
    <property type="entry name" value="GH32_ScrB-like"/>
    <property type="match status" value="1"/>
</dbReference>
<dbReference type="SUPFAM" id="SSF49899">
    <property type="entry name" value="Concanavalin A-like lectins/glucanases"/>
    <property type="match status" value="1"/>
</dbReference>
<keyword evidence="13" id="KW-1185">Reference proteome</keyword>
<comment type="similarity">
    <text evidence="2 8">Belongs to the glycosyl hydrolase 32 family.</text>
</comment>
<evidence type="ECO:0000256" key="9">
    <source>
        <dbReference type="RuleBase" id="RU365015"/>
    </source>
</evidence>
<dbReference type="Pfam" id="PF00251">
    <property type="entry name" value="Glyco_hydro_32N"/>
    <property type="match status" value="1"/>
</dbReference>
<dbReference type="EMBL" id="PNHE01000003">
    <property type="protein sequence ID" value="PMC59001.1"/>
    <property type="molecule type" value="Genomic_DNA"/>
</dbReference>
<evidence type="ECO:0000259" key="10">
    <source>
        <dbReference type="Pfam" id="PF00251"/>
    </source>
</evidence>
<dbReference type="NCBIfam" id="TIGR01322">
    <property type="entry name" value="scrB_fam"/>
    <property type="match status" value="1"/>
</dbReference>
<dbReference type="PANTHER" id="PTHR43101:SF1">
    <property type="entry name" value="BETA-FRUCTOSIDASE"/>
    <property type="match status" value="1"/>
</dbReference>
<dbReference type="PANTHER" id="PTHR43101">
    <property type="entry name" value="BETA-FRUCTOSIDASE"/>
    <property type="match status" value="1"/>
</dbReference>
<dbReference type="InterPro" id="IPR013189">
    <property type="entry name" value="Glyco_hydro_32_C"/>
</dbReference>
<gene>
    <name evidence="12" type="ORF">CJ205_01470</name>
</gene>
<evidence type="ECO:0000256" key="2">
    <source>
        <dbReference type="ARBA" id="ARBA00009902"/>
    </source>
</evidence>
<dbReference type="OrthoDB" id="9759709at2"/>
<dbReference type="GO" id="GO:0004564">
    <property type="term" value="F:beta-fructofuranosidase activity"/>
    <property type="evidence" value="ECO:0007669"/>
    <property type="project" value="UniProtKB-EC"/>
</dbReference>
<dbReference type="GO" id="GO:0005985">
    <property type="term" value="P:sucrose metabolic process"/>
    <property type="evidence" value="ECO:0007669"/>
    <property type="project" value="UniProtKB-UniPathway"/>
</dbReference>
<dbReference type="SMART" id="SM00640">
    <property type="entry name" value="Glyco_32"/>
    <property type="match status" value="1"/>
</dbReference>
<dbReference type="UniPathway" id="UPA00238"/>
<comment type="catalytic activity">
    <reaction evidence="8">
        <text>Hydrolysis of terminal non-reducing beta-D-fructofuranoside residues in beta-D-fructofuranosides.</text>
        <dbReference type="EC" id="3.2.1.26"/>
    </reaction>
</comment>